<evidence type="ECO:0000313" key="5">
    <source>
        <dbReference type="EMBL" id="CAB4591569.1"/>
    </source>
</evidence>
<name>A0A6J6AR41_9ZZZZ</name>
<evidence type="ECO:0000313" key="6">
    <source>
        <dbReference type="EMBL" id="CAB4637069.1"/>
    </source>
</evidence>
<evidence type="ECO:0000256" key="1">
    <source>
        <dbReference type="ARBA" id="ARBA00023054"/>
    </source>
</evidence>
<organism evidence="4">
    <name type="scientific">freshwater metagenome</name>
    <dbReference type="NCBI Taxonomy" id="449393"/>
    <lineage>
        <taxon>unclassified sequences</taxon>
        <taxon>metagenomes</taxon>
        <taxon>ecological metagenomes</taxon>
    </lineage>
</organism>
<gene>
    <name evidence="5" type="ORF">UFOPK1762_01373</name>
    <name evidence="6" type="ORF">UFOPK1906_01841</name>
    <name evidence="7" type="ORF">UFOPK2624_01233</name>
    <name evidence="3" type="ORF">UFOPK3331_01485</name>
    <name evidence="8" type="ORF">UFOPK3785_00753</name>
    <name evidence="4" type="ORF">UFOPK4201_01689</name>
    <name evidence="9" type="ORF">UFOPK4371_01673</name>
</gene>
<evidence type="ECO:0000256" key="2">
    <source>
        <dbReference type="ARBA" id="ARBA00023172"/>
    </source>
</evidence>
<sequence>MTALLPVLTLLIGLAIGALVGNRLASRSSGADSLDVDRTRDIANATLATTMRELIDVNTRQLAEATARSAAEAAQQQKSVHDLVAPVGEQLARLDQKLNDLENKRVEDSGRLNFSIGSLASLASSLQKETAELASAMKNTKVRGNWGELQLQRVIELAGMTEHVMYEQQEHIAGEGDSARPDMIVRLPDSKKIVIDAKAPMSAYLNSINATSDVERERLLAKHAVDVMAHVNALAKKNYASRVDGSLDFIVMFVPGDTFLTAAFDANPEFLEQAIAKNVFPASPGTLIALLRAIAYGWRQEQLAENAAQVVALGKELYERVGVFTGHLQKVGNSLTKATESYNSAVASLETRVMPSARRFETLAVAADQALPGVSPIDVTTRQVSLPELEAGPTEQNLS</sequence>
<protein>
    <submittedName>
        <fullName evidence="4">Unannotated protein</fullName>
    </submittedName>
</protein>
<proteinExistence type="predicted"/>
<dbReference type="EMBL" id="CAESAL010000065">
    <property type="protein sequence ID" value="CAB4345181.1"/>
    <property type="molecule type" value="Genomic_DNA"/>
</dbReference>
<dbReference type="EMBL" id="CAFBRD010000123">
    <property type="protein sequence ID" value="CAB5078522.1"/>
    <property type="molecule type" value="Genomic_DNA"/>
</dbReference>
<keyword evidence="1" id="KW-0175">Coiled coil</keyword>
<evidence type="ECO:0000313" key="8">
    <source>
        <dbReference type="EMBL" id="CAB4949741.1"/>
    </source>
</evidence>
<dbReference type="EMBL" id="CAEZTY010000058">
    <property type="protein sequence ID" value="CAB4591569.1"/>
    <property type="molecule type" value="Genomic_DNA"/>
</dbReference>
<dbReference type="EMBL" id="CAEZXY010000059">
    <property type="protein sequence ID" value="CAB4713149.1"/>
    <property type="molecule type" value="Genomic_DNA"/>
</dbReference>
<dbReference type="GO" id="GO:0006310">
    <property type="term" value="P:DNA recombination"/>
    <property type="evidence" value="ECO:0007669"/>
    <property type="project" value="UniProtKB-KW"/>
</dbReference>
<accession>A0A6J6AR41</accession>
<dbReference type="Pfam" id="PF02646">
    <property type="entry name" value="RmuC"/>
    <property type="match status" value="1"/>
</dbReference>
<dbReference type="AlphaFoldDB" id="A0A6J6AR41"/>
<dbReference type="EMBL" id="CAEZVC010000175">
    <property type="protein sequence ID" value="CAB4637069.1"/>
    <property type="molecule type" value="Genomic_DNA"/>
</dbReference>
<dbReference type="PANTHER" id="PTHR30563:SF0">
    <property type="entry name" value="DNA RECOMBINATION PROTEIN RMUC"/>
    <property type="match status" value="1"/>
</dbReference>
<evidence type="ECO:0000313" key="4">
    <source>
        <dbReference type="EMBL" id="CAB4372642.1"/>
    </source>
</evidence>
<dbReference type="EMBL" id="CAEUNJ010000091">
    <property type="protein sequence ID" value="CAB4372642.1"/>
    <property type="molecule type" value="Genomic_DNA"/>
</dbReference>
<dbReference type="PANTHER" id="PTHR30563">
    <property type="entry name" value="DNA RECOMBINATION PROTEIN RMUC"/>
    <property type="match status" value="1"/>
</dbReference>
<evidence type="ECO:0000313" key="7">
    <source>
        <dbReference type="EMBL" id="CAB4713149.1"/>
    </source>
</evidence>
<evidence type="ECO:0000313" key="9">
    <source>
        <dbReference type="EMBL" id="CAB5078522.1"/>
    </source>
</evidence>
<dbReference type="InterPro" id="IPR003798">
    <property type="entry name" value="DNA_recombination_RmuC"/>
</dbReference>
<keyword evidence="2" id="KW-0233">DNA recombination</keyword>
<evidence type="ECO:0000313" key="3">
    <source>
        <dbReference type="EMBL" id="CAB4345181.1"/>
    </source>
</evidence>
<reference evidence="4" key="1">
    <citation type="submission" date="2020-05" db="EMBL/GenBank/DDBJ databases">
        <authorList>
            <person name="Chiriac C."/>
            <person name="Salcher M."/>
            <person name="Ghai R."/>
            <person name="Kavagutti S V."/>
        </authorList>
    </citation>
    <scope>NUCLEOTIDE SEQUENCE</scope>
</reference>
<dbReference type="EMBL" id="CAFBNJ010000030">
    <property type="protein sequence ID" value="CAB4949741.1"/>
    <property type="molecule type" value="Genomic_DNA"/>
</dbReference>